<evidence type="ECO:0000256" key="7">
    <source>
        <dbReference type="SAM" id="Phobius"/>
    </source>
</evidence>
<dbReference type="InterPro" id="IPR006593">
    <property type="entry name" value="Cyt_b561/ferric_Rdtase_TM"/>
</dbReference>
<feature type="transmembrane region" description="Helical" evidence="7">
    <location>
        <begin position="6"/>
        <end position="24"/>
    </location>
</feature>
<keyword evidence="10" id="KW-1185">Reference proteome</keyword>
<evidence type="ECO:0000256" key="5">
    <source>
        <dbReference type="ARBA" id="ARBA00022989"/>
    </source>
</evidence>
<feature type="transmembrane region" description="Helical" evidence="7">
    <location>
        <begin position="105"/>
        <end position="125"/>
    </location>
</feature>
<keyword evidence="4" id="KW-0249">Electron transport</keyword>
<dbReference type="STRING" id="913774.A0A0C3D413"/>
<evidence type="ECO:0000259" key="8">
    <source>
        <dbReference type="PROSITE" id="PS50939"/>
    </source>
</evidence>
<feature type="domain" description="Cytochrome b561" evidence="8">
    <location>
        <begin position="1"/>
        <end position="160"/>
    </location>
</feature>
<comment type="subcellular location">
    <subcellularLocation>
        <location evidence="1">Membrane</location>
    </subcellularLocation>
</comment>
<evidence type="ECO:0000256" key="1">
    <source>
        <dbReference type="ARBA" id="ARBA00004370"/>
    </source>
</evidence>
<dbReference type="GO" id="GO:0016020">
    <property type="term" value="C:membrane"/>
    <property type="evidence" value="ECO:0007669"/>
    <property type="project" value="UniProtKB-SubCell"/>
</dbReference>
<protein>
    <recommendedName>
        <fullName evidence="8">Cytochrome b561 domain-containing protein</fullName>
    </recommendedName>
</protein>
<evidence type="ECO:0000313" key="9">
    <source>
        <dbReference type="EMBL" id="KIM96662.1"/>
    </source>
</evidence>
<feature type="transmembrane region" description="Helical" evidence="7">
    <location>
        <begin position="36"/>
        <end position="56"/>
    </location>
</feature>
<keyword evidence="3 7" id="KW-0812">Transmembrane</keyword>
<evidence type="ECO:0000313" key="10">
    <source>
        <dbReference type="Proteomes" id="UP000054321"/>
    </source>
</evidence>
<feature type="transmembrane region" description="Helical" evidence="7">
    <location>
        <begin position="131"/>
        <end position="151"/>
    </location>
</feature>
<gene>
    <name evidence="9" type="ORF">OIDMADRAFT_32595</name>
</gene>
<dbReference type="Proteomes" id="UP000054321">
    <property type="component" value="Unassembled WGS sequence"/>
</dbReference>
<name>A0A0C3D413_OIDMZ</name>
<evidence type="ECO:0000256" key="6">
    <source>
        <dbReference type="ARBA" id="ARBA00023136"/>
    </source>
</evidence>
<reference evidence="10" key="2">
    <citation type="submission" date="2015-01" db="EMBL/GenBank/DDBJ databases">
        <title>Evolutionary Origins and Diversification of the Mycorrhizal Mutualists.</title>
        <authorList>
            <consortium name="DOE Joint Genome Institute"/>
            <consortium name="Mycorrhizal Genomics Consortium"/>
            <person name="Kohler A."/>
            <person name="Kuo A."/>
            <person name="Nagy L.G."/>
            <person name="Floudas D."/>
            <person name="Copeland A."/>
            <person name="Barry K.W."/>
            <person name="Cichocki N."/>
            <person name="Veneault-Fourrey C."/>
            <person name="LaButti K."/>
            <person name="Lindquist E.A."/>
            <person name="Lipzen A."/>
            <person name="Lundell T."/>
            <person name="Morin E."/>
            <person name="Murat C."/>
            <person name="Riley R."/>
            <person name="Ohm R."/>
            <person name="Sun H."/>
            <person name="Tunlid A."/>
            <person name="Henrissat B."/>
            <person name="Grigoriev I.V."/>
            <person name="Hibbett D.S."/>
            <person name="Martin F."/>
        </authorList>
    </citation>
    <scope>NUCLEOTIDE SEQUENCE [LARGE SCALE GENOMIC DNA]</scope>
    <source>
        <strain evidence="10">Zn</strain>
    </source>
</reference>
<dbReference type="PANTHER" id="PTHR47797:SF3">
    <property type="entry name" value="CYTOCHROME B561 DOMAIN-CONTAINING PROTEIN"/>
    <property type="match status" value="1"/>
</dbReference>
<dbReference type="PANTHER" id="PTHR47797">
    <property type="entry name" value="DEHYDROGENASE, PUTATIVE (AFU_ORTHOLOGUE AFUA_8G05805)-RELATED"/>
    <property type="match status" value="1"/>
</dbReference>
<keyword evidence="2" id="KW-0813">Transport</keyword>
<dbReference type="SMART" id="SM00665">
    <property type="entry name" value="B561"/>
    <property type="match status" value="1"/>
</dbReference>
<sequence length="192" mass="21397">MFILHGAMLLMGFLLLYPAGLIAINSGSSKSFQYHWMLQLAASLLAAAGMMTGLVLSPDIRTARHKQLGVLIGLLLGFQLVSGWRHHVIFVKIRRRTWISRVHIWLGRLIMTCGWCNLVLGLSLGGYADGYLYLAAFVICVEAISLTIVHVRHQHTISKTSKLIPAKRQREQLENQFVLGDNSDDDDETEGA</sequence>
<dbReference type="EMBL" id="KN832883">
    <property type="protein sequence ID" value="KIM96662.1"/>
    <property type="molecule type" value="Genomic_DNA"/>
</dbReference>
<dbReference type="PROSITE" id="PS50939">
    <property type="entry name" value="CYTOCHROME_B561"/>
    <property type="match status" value="1"/>
</dbReference>
<keyword evidence="5 7" id="KW-1133">Transmembrane helix</keyword>
<dbReference type="HOGENOM" id="CLU_1277950_0_0_1"/>
<evidence type="ECO:0000256" key="2">
    <source>
        <dbReference type="ARBA" id="ARBA00022448"/>
    </source>
</evidence>
<keyword evidence="6 7" id="KW-0472">Membrane</keyword>
<accession>A0A0C3D413</accession>
<evidence type="ECO:0000256" key="3">
    <source>
        <dbReference type="ARBA" id="ARBA00022692"/>
    </source>
</evidence>
<dbReference type="InParanoid" id="A0A0C3D413"/>
<organism evidence="9 10">
    <name type="scientific">Oidiodendron maius (strain Zn)</name>
    <dbReference type="NCBI Taxonomy" id="913774"/>
    <lineage>
        <taxon>Eukaryota</taxon>
        <taxon>Fungi</taxon>
        <taxon>Dikarya</taxon>
        <taxon>Ascomycota</taxon>
        <taxon>Pezizomycotina</taxon>
        <taxon>Leotiomycetes</taxon>
        <taxon>Leotiomycetes incertae sedis</taxon>
        <taxon>Myxotrichaceae</taxon>
        <taxon>Oidiodendron</taxon>
    </lineage>
</organism>
<dbReference type="OrthoDB" id="19261at2759"/>
<evidence type="ECO:0000256" key="4">
    <source>
        <dbReference type="ARBA" id="ARBA00022982"/>
    </source>
</evidence>
<proteinExistence type="predicted"/>
<dbReference type="Gene3D" id="1.20.120.1770">
    <property type="match status" value="1"/>
</dbReference>
<reference evidence="9 10" key="1">
    <citation type="submission" date="2014-04" db="EMBL/GenBank/DDBJ databases">
        <authorList>
            <consortium name="DOE Joint Genome Institute"/>
            <person name="Kuo A."/>
            <person name="Martino E."/>
            <person name="Perotto S."/>
            <person name="Kohler A."/>
            <person name="Nagy L.G."/>
            <person name="Floudas D."/>
            <person name="Copeland A."/>
            <person name="Barry K.W."/>
            <person name="Cichocki N."/>
            <person name="Veneault-Fourrey C."/>
            <person name="LaButti K."/>
            <person name="Lindquist E.A."/>
            <person name="Lipzen A."/>
            <person name="Lundell T."/>
            <person name="Morin E."/>
            <person name="Murat C."/>
            <person name="Sun H."/>
            <person name="Tunlid A."/>
            <person name="Henrissat B."/>
            <person name="Grigoriev I.V."/>
            <person name="Hibbett D.S."/>
            <person name="Martin F."/>
            <person name="Nordberg H.P."/>
            <person name="Cantor M.N."/>
            <person name="Hua S.X."/>
        </authorList>
    </citation>
    <scope>NUCLEOTIDE SEQUENCE [LARGE SCALE GENOMIC DNA]</scope>
    <source>
        <strain evidence="9 10">Zn</strain>
    </source>
</reference>
<dbReference type="AlphaFoldDB" id="A0A0C3D413"/>